<organism evidence="1 2">
    <name type="scientific">Saccharothrix yanglingensis</name>
    <dbReference type="NCBI Taxonomy" id="659496"/>
    <lineage>
        <taxon>Bacteria</taxon>
        <taxon>Bacillati</taxon>
        <taxon>Actinomycetota</taxon>
        <taxon>Actinomycetes</taxon>
        <taxon>Pseudonocardiales</taxon>
        <taxon>Pseudonocardiaceae</taxon>
        <taxon>Saccharothrix</taxon>
    </lineage>
</organism>
<gene>
    <name evidence="1" type="ORF">CKY47_21780</name>
</gene>
<sequence>MLTRQEALDRVERARDAADLFGPRDPARRKEAQRLYRSLAAVLHPDKVGPHDTRAHAASAELTRLHHEWQQTPATELHTATTTYRTTDLHAVGSVANLYRTDGPHLVKLVRNPALNPLLHAEWHALTALRRLTDRHPWLRPYYPRLLDTSGDVPRGDRAFTVLEPLTDGFTTLTEVKKAFPDGLDGRDYAWMHRRLLRAVAGAHLAGLVHGAITTDNVLVHPAQHGIVLVGWTFAVDSGQPPLATDRTTRYPPEVHTGHPLTHATDVHMAHTLMLDLLAPGETRQRAFARGCTQDDPARRPDAADLLTEYDELLDDLYGERTYRPFALPRTTTTGA</sequence>
<dbReference type="InterPro" id="IPR011009">
    <property type="entry name" value="Kinase-like_dom_sf"/>
</dbReference>
<comment type="caution">
    <text evidence="1">The sequence shown here is derived from an EMBL/GenBank/DDBJ whole genome shotgun (WGS) entry which is preliminary data.</text>
</comment>
<protein>
    <submittedName>
        <fullName evidence="1">Adenylate cyclase</fullName>
    </submittedName>
</protein>
<dbReference type="Gene3D" id="1.10.510.10">
    <property type="entry name" value="Transferase(Phosphotransferase) domain 1"/>
    <property type="match status" value="1"/>
</dbReference>
<dbReference type="Proteomes" id="UP001225605">
    <property type="component" value="Unassembled WGS sequence"/>
</dbReference>
<dbReference type="EMBL" id="NSDM01000009">
    <property type="protein sequence ID" value="MDQ2586577.1"/>
    <property type="molecule type" value="Genomic_DNA"/>
</dbReference>
<proteinExistence type="predicted"/>
<dbReference type="SUPFAM" id="SSF56112">
    <property type="entry name" value="Protein kinase-like (PK-like)"/>
    <property type="match status" value="1"/>
</dbReference>
<reference evidence="1 2" key="1">
    <citation type="submission" date="2017-06" db="EMBL/GenBank/DDBJ databases">
        <title>Cultured bacterium strain Saccharothrix yanglingensis Hhs.015.</title>
        <authorList>
            <person name="Xia Y."/>
        </authorList>
    </citation>
    <scope>NUCLEOTIDE SEQUENCE [LARGE SCALE GENOMIC DNA]</scope>
    <source>
        <strain evidence="1 2">Hhs.015</strain>
    </source>
</reference>
<dbReference type="RefSeq" id="WP_306747840.1">
    <property type="nucleotide sequence ID" value="NZ_NSDM01000009.1"/>
</dbReference>
<evidence type="ECO:0000313" key="2">
    <source>
        <dbReference type="Proteomes" id="UP001225605"/>
    </source>
</evidence>
<name>A0ABU0X4R4_9PSEU</name>
<keyword evidence="2" id="KW-1185">Reference proteome</keyword>
<evidence type="ECO:0000313" key="1">
    <source>
        <dbReference type="EMBL" id="MDQ2586577.1"/>
    </source>
</evidence>
<accession>A0ABU0X4R4</accession>